<dbReference type="EMBL" id="MFAM01000007">
    <property type="protein sequence ID" value="OGD79836.1"/>
    <property type="molecule type" value="Genomic_DNA"/>
</dbReference>
<organism evidence="1 2">
    <name type="scientific">Candidatus Collierbacteria bacterium RIFOXYB1_FULL_49_13</name>
    <dbReference type="NCBI Taxonomy" id="1817728"/>
    <lineage>
        <taxon>Bacteria</taxon>
        <taxon>Candidatus Collieribacteriota</taxon>
    </lineage>
</organism>
<gene>
    <name evidence="1" type="ORF">A2368_04635</name>
</gene>
<accession>A0A1F5FJP7</accession>
<dbReference type="AlphaFoldDB" id="A0A1F5FJP7"/>
<evidence type="ECO:0000313" key="2">
    <source>
        <dbReference type="Proteomes" id="UP000176682"/>
    </source>
</evidence>
<dbReference type="Proteomes" id="UP000176682">
    <property type="component" value="Unassembled WGS sequence"/>
</dbReference>
<protein>
    <submittedName>
        <fullName evidence="1">Uncharacterized protein</fullName>
    </submittedName>
</protein>
<comment type="caution">
    <text evidence="1">The sequence shown here is derived from an EMBL/GenBank/DDBJ whole genome shotgun (WGS) entry which is preliminary data.</text>
</comment>
<proteinExistence type="predicted"/>
<evidence type="ECO:0000313" key="1">
    <source>
        <dbReference type="EMBL" id="OGD79836.1"/>
    </source>
</evidence>
<sequence>MATILFAAAIAAERHETVLGGVKQVFIAGVRVILAPSLEEAQVTALRAAYRDFPTEDGWRNQSAGVMEVPPDYIDRVVGQVNSK</sequence>
<reference evidence="1 2" key="1">
    <citation type="journal article" date="2016" name="Nat. Commun.">
        <title>Thousands of microbial genomes shed light on interconnected biogeochemical processes in an aquifer system.</title>
        <authorList>
            <person name="Anantharaman K."/>
            <person name="Brown C.T."/>
            <person name="Hug L.A."/>
            <person name="Sharon I."/>
            <person name="Castelle C.J."/>
            <person name="Probst A.J."/>
            <person name="Thomas B.C."/>
            <person name="Singh A."/>
            <person name="Wilkins M.J."/>
            <person name="Karaoz U."/>
            <person name="Brodie E.L."/>
            <person name="Williams K.H."/>
            <person name="Hubbard S.S."/>
            <person name="Banfield J.F."/>
        </authorList>
    </citation>
    <scope>NUCLEOTIDE SEQUENCE [LARGE SCALE GENOMIC DNA]</scope>
</reference>
<name>A0A1F5FJP7_9BACT</name>